<feature type="binding site" evidence="9">
    <location>
        <position position="133"/>
    </location>
    <ligand>
        <name>NAD(+)</name>
        <dbReference type="ChEBI" id="CHEBI:57540"/>
    </ligand>
</feature>
<feature type="domain" description="Alanine dehydrogenase/pyridine nucleotide transhydrogenase NAD(H)-binding" evidence="10">
    <location>
        <begin position="148"/>
        <end position="297"/>
    </location>
</feature>
<dbReference type="Gene3D" id="3.40.50.720">
    <property type="entry name" value="NAD(P)-binding Rossmann-like Domain"/>
    <property type="match status" value="2"/>
</dbReference>
<dbReference type="SUPFAM" id="SSF51735">
    <property type="entry name" value="NAD(P)-binding Rossmann-fold domains"/>
    <property type="match status" value="1"/>
</dbReference>
<evidence type="ECO:0000256" key="9">
    <source>
        <dbReference type="PIRSR" id="PIRSR000183-3"/>
    </source>
</evidence>
<dbReference type="GO" id="GO:0000286">
    <property type="term" value="F:alanine dehydrogenase activity"/>
    <property type="evidence" value="ECO:0007669"/>
    <property type="project" value="UniProtKB-UniRule"/>
</dbReference>
<dbReference type="RefSeq" id="WP_091700134.1">
    <property type="nucleotide sequence ID" value="NZ_FOJQ01000002.1"/>
</dbReference>
<organism evidence="12 13">
    <name type="scientific">Anoxybacillus pushchinoensis</name>
    <dbReference type="NCBI Taxonomy" id="150248"/>
    <lineage>
        <taxon>Bacteria</taxon>
        <taxon>Bacillati</taxon>
        <taxon>Bacillota</taxon>
        <taxon>Bacilli</taxon>
        <taxon>Bacillales</taxon>
        <taxon>Anoxybacillaceae</taxon>
        <taxon>Anoxybacillus</taxon>
    </lineage>
</organism>
<evidence type="ECO:0000313" key="13">
    <source>
        <dbReference type="Proteomes" id="UP000198979"/>
    </source>
</evidence>
<comment type="similarity">
    <text evidence="2 6">Belongs to the AlaDH/PNT family.</text>
</comment>
<dbReference type="EC" id="1.4.1.1" evidence="3 6"/>
<evidence type="ECO:0000259" key="11">
    <source>
        <dbReference type="SMART" id="SM01003"/>
    </source>
</evidence>
<dbReference type="FunFam" id="3.40.50.720:FF:000049">
    <property type="entry name" value="Alanine dehydrogenase"/>
    <property type="match status" value="1"/>
</dbReference>
<dbReference type="Pfam" id="PF01262">
    <property type="entry name" value="AlaDh_PNT_C"/>
    <property type="match status" value="1"/>
</dbReference>
<dbReference type="PIRSF" id="PIRSF000183">
    <property type="entry name" value="Alanine_dh"/>
    <property type="match status" value="1"/>
</dbReference>
<name>A0A1I0SM71_9BACL</name>
<dbReference type="EMBL" id="FOJQ01000002">
    <property type="protein sequence ID" value="SFA39866.1"/>
    <property type="molecule type" value="Genomic_DNA"/>
</dbReference>
<feature type="binding site" evidence="9">
    <location>
        <begin position="266"/>
        <end position="269"/>
    </location>
    <ligand>
        <name>NAD(+)</name>
        <dbReference type="ChEBI" id="CHEBI:57540"/>
    </ligand>
</feature>
<dbReference type="InterPro" id="IPR008143">
    <property type="entry name" value="Ala_DH/PNT_CS2"/>
</dbReference>
<dbReference type="Proteomes" id="UP000198979">
    <property type="component" value="Unassembled WGS sequence"/>
</dbReference>
<evidence type="ECO:0000256" key="8">
    <source>
        <dbReference type="PIRSR" id="PIRSR000183-2"/>
    </source>
</evidence>
<comment type="catalytic activity">
    <reaction evidence="6">
        <text>L-alanine + NAD(+) + H2O = pyruvate + NH4(+) + NADH + H(+)</text>
        <dbReference type="Rhea" id="RHEA:18405"/>
        <dbReference type="ChEBI" id="CHEBI:15361"/>
        <dbReference type="ChEBI" id="CHEBI:15377"/>
        <dbReference type="ChEBI" id="CHEBI:15378"/>
        <dbReference type="ChEBI" id="CHEBI:28938"/>
        <dbReference type="ChEBI" id="CHEBI:57540"/>
        <dbReference type="ChEBI" id="CHEBI:57945"/>
        <dbReference type="ChEBI" id="CHEBI:57972"/>
        <dbReference type="EC" id="1.4.1.1"/>
    </reaction>
</comment>
<keyword evidence="4 6" id="KW-0560">Oxidoreductase</keyword>
<accession>A0A1I0SM71</accession>
<evidence type="ECO:0000256" key="5">
    <source>
        <dbReference type="ARBA" id="ARBA00023027"/>
    </source>
</evidence>
<dbReference type="GO" id="GO:0042853">
    <property type="term" value="P:L-alanine catabolic process"/>
    <property type="evidence" value="ECO:0007669"/>
    <property type="project" value="UniProtKB-UniPathway"/>
</dbReference>
<dbReference type="STRING" id="150248.SAMN05216169_1002107"/>
<dbReference type="UniPathway" id="UPA00527">
    <property type="reaction ID" value="UER00585"/>
</dbReference>
<dbReference type="InterPro" id="IPR007698">
    <property type="entry name" value="AlaDH/PNT_NAD(H)-bd"/>
</dbReference>
<dbReference type="InterPro" id="IPR036291">
    <property type="entry name" value="NAD(P)-bd_dom_sf"/>
</dbReference>
<dbReference type="CDD" id="cd05305">
    <property type="entry name" value="L-AlaDH"/>
    <property type="match status" value="1"/>
</dbReference>
<evidence type="ECO:0000256" key="6">
    <source>
        <dbReference type="PIRNR" id="PIRNR000183"/>
    </source>
</evidence>
<evidence type="ECO:0000313" key="12">
    <source>
        <dbReference type="EMBL" id="SFA39866.1"/>
    </source>
</evidence>
<dbReference type="InterPro" id="IPR007886">
    <property type="entry name" value="AlaDH/PNT_N"/>
</dbReference>
<dbReference type="SMART" id="SM01003">
    <property type="entry name" value="AlaDh_PNT_N"/>
    <property type="match status" value="1"/>
</dbReference>
<feature type="active site" description="Proton donor/acceptor" evidence="7">
    <location>
        <position position="96"/>
    </location>
</feature>
<evidence type="ECO:0000256" key="7">
    <source>
        <dbReference type="PIRSR" id="PIRSR000183-1"/>
    </source>
</evidence>
<sequence>MIIGVPKEIKNNENRVAITPSGVMSFVSNGHTVLIEKDAGIGSGFTNEAYVSAGAQIVEHAADVWAQADMVMKVKEPLPNEYEYFRPGLILFTYLHLAAEPELARALKEKGVIAIAYETVQVGRTLPLLTPMSEVAGRMAAQIGAQFLEKTKGGKGILLSGVPGVSRGKVTIIGGGVVGTNAAKVAIGLGANVTIIDLSAERLRELDDIFGSQINTLMSNPMNIAQAVAESDLVIGAVLIPGAKAPKLVTEEMVKAMQPGSVIVDVAIDQGGIVETSDHVTTHDNPTYVKHGVVHYAVANMPGAVPRTSTLALTNVTMPYALQIANKGVHKAVADNHALRLGVNVANGEITYEAVARDLGYDYVPVEVALEKQLLA</sequence>
<evidence type="ECO:0000256" key="1">
    <source>
        <dbReference type="ARBA" id="ARBA00005206"/>
    </source>
</evidence>
<dbReference type="GO" id="GO:0000166">
    <property type="term" value="F:nucleotide binding"/>
    <property type="evidence" value="ECO:0007669"/>
    <property type="project" value="UniProtKB-KW"/>
</dbReference>
<dbReference type="InterPro" id="IPR008141">
    <property type="entry name" value="Ala_DH"/>
</dbReference>
<dbReference type="SMART" id="SM01002">
    <property type="entry name" value="AlaDh_PNT_C"/>
    <property type="match status" value="1"/>
</dbReference>
<feature type="binding site" evidence="9">
    <location>
        <begin position="298"/>
        <end position="301"/>
    </location>
    <ligand>
        <name>NAD(+)</name>
        <dbReference type="ChEBI" id="CHEBI:57540"/>
    </ligand>
</feature>
<dbReference type="PANTHER" id="PTHR42795">
    <property type="entry name" value="ALANINE DEHYDROGENASE"/>
    <property type="match status" value="1"/>
</dbReference>
<dbReference type="PROSITE" id="PS00837">
    <property type="entry name" value="ALADH_PNT_2"/>
    <property type="match status" value="1"/>
</dbReference>
<dbReference type="PANTHER" id="PTHR42795:SF1">
    <property type="entry name" value="ALANINE DEHYDROGENASE"/>
    <property type="match status" value="1"/>
</dbReference>
<feature type="binding site" evidence="9">
    <location>
        <position position="197"/>
    </location>
    <ligand>
        <name>NAD(+)</name>
        <dbReference type="ChEBI" id="CHEBI:57540"/>
    </ligand>
</feature>
<proteinExistence type="inferred from homology"/>
<keyword evidence="9" id="KW-0547">Nucleotide-binding</keyword>
<evidence type="ECO:0000256" key="3">
    <source>
        <dbReference type="ARBA" id="ARBA00012897"/>
    </source>
</evidence>
<feature type="binding site" evidence="9">
    <location>
        <position position="202"/>
    </location>
    <ligand>
        <name>NAD(+)</name>
        <dbReference type="ChEBI" id="CHEBI:57540"/>
    </ligand>
</feature>
<comment type="pathway">
    <text evidence="1">Amino-acid degradation; L-alanine degradation via dehydrogenase pathway; NH(3) and pyruvate from L-alanine: step 1/1.</text>
</comment>
<dbReference type="GO" id="GO:0005886">
    <property type="term" value="C:plasma membrane"/>
    <property type="evidence" value="ECO:0007669"/>
    <property type="project" value="TreeGrafter"/>
</dbReference>
<evidence type="ECO:0000256" key="4">
    <source>
        <dbReference type="ARBA" id="ARBA00023002"/>
    </source>
</evidence>
<feature type="binding site" evidence="8">
    <location>
        <position position="75"/>
    </location>
    <ligand>
        <name>substrate</name>
    </ligand>
</feature>
<keyword evidence="13" id="KW-1185">Reference proteome</keyword>
<dbReference type="Pfam" id="PF05222">
    <property type="entry name" value="AlaDh_PNT_N"/>
    <property type="match status" value="1"/>
</dbReference>
<feature type="active site" description="Proton donor/acceptor" evidence="7">
    <location>
        <position position="269"/>
    </location>
</feature>
<evidence type="ECO:0000256" key="2">
    <source>
        <dbReference type="ARBA" id="ARBA00005689"/>
    </source>
</evidence>
<reference evidence="13" key="1">
    <citation type="submission" date="2016-10" db="EMBL/GenBank/DDBJ databases">
        <authorList>
            <person name="Varghese N."/>
            <person name="Submissions S."/>
        </authorList>
    </citation>
    <scope>NUCLEOTIDE SEQUENCE [LARGE SCALE GENOMIC DNA]</scope>
    <source>
        <strain evidence="13">K1</strain>
    </source>
</reference>
<feature type="binding site" evidence="9">
    <location>
        <begin position="238"/>
        <end position="239"/>
    </location>
    <ligand>
        <name>NAD(+)</name>
        <dbReference type="ChEBI" id="CHEBI:57540"/>
    </ligand>
</feature>
<dbReference type="OrthoDB" id="9804592at2"/>
<dbReference type="AlphaFoldDB" id="A0A1I0SM71"/>
<evidence type="ECO:0000259" key="10">
    <source>
        <dbReference type="SMART" id="SM01002"/>
    </source>
</evidence>
<protein>
    <recommendedName>
        <fullName evidence="3 6">Alanine dehydrogenase</fullName>
        <ecNumber evidence="3 6">1.4.1.1</ecNumber>
    </recommendedName>
</protein>
<feature type="domain" description="Alanine dehydrogenase/pyridine nucleotide transhydrogenase N-terminal" evidence="11">
    <location>
        <begin position="4"/>
        <end position="136"/>
    </location>
</feature>
<dbReference type="SUPFAM" id="SSF52283">
    <property type="entry name" value="Formate/glycerate dehydrogenase catalytic domain-like"/>
    <property type="match status" value="1"/>
</dbReference>
<feature type="binding site" evidence="9">
    <location>
        <position position="219"/>
    </location>
    <ligand>
        <name>NAD(+)</name>
        <dbReference type="ChEBI" id="CHEBI:57540"/>
    </ligand>
</feature>
<feature type="binding site" evidence="8">
    <location>
        <position position="15"/>
    </location>
    <ligand>
        <name>substrate</name>
    </ligand>
</feature>
<keyword evidence="5 6" id="KW-0520">NAD</keyword>
<gene>
    <name evidence="12" type="ORF">SAMN05216169_1002107</name>
</gene>
<dbReference type="NCBIfam" id="TIGR00518">
    <property type="entry name" value="alaDH"/>
    <property type="match status" value="1"/>
</dbReference>